<dbReference type="PANTHER" id="PTHR14338">
    <property type="entry name" value="ACTIN FILAMENT-ASSOCIATED PROTEIN 1 FAMILY MEMBER"/>
    <property type="match status" value="1"/>
</dbReference>
<keyword evidence="3" id="KW-0677">Repeat</keyword>
<feature type="region of interest" description="Disordered" evidence="5">
    <location>
        <begin position="73"/>
        <end position="93"/>
    </location>
</feature>
<reference evidence="6 7" key="1">
    <citation type="submission" date="2024-04" db="EMBL/GenBank/DDBJ databases">
        <authorList>
            <person name="Waldvogel A.-M."/>
            <person name="Schoenle A."/>
        </authorList>
    </citation>
    <scope>NUCLEOTIDE SEQUENCE [LARGE SCALE GENOMIC DNA]</scope>
</reference>
<dbReference type="AlphaFoldDB" id="A0AAV2LJC7"/>
<keyword evidence="7" id="KW-1185">Reference proteome</keyword>
<dbReference type="GO" id="GO:0042169">
    <property type="term" value="F:SH2 domain binding"/>
    <property type="evidence" value="ECO:0007669"/>
    <property type="project" value="TreeGrafter"/>
</dbReference>
<dbReference type="GO" id="GO:0005829">
    <property type="term" value="C:cytosol"/>
    <property type="evidence" value="ECO:0007669"/>
    <property type="project" value="TreeGrafter"/>
</dbReference>
<keyword evidence="4" id="KW-0175">Coiled coil</keyword>
<dbReference type="InterPro" id="IPR030113">
    <property type="entry name" value="AFAP"/>
</dbReference>
<evidence type="ECO:0000256" key="4">
    <source>
        <dbReference type="ARBA" id="ARBA00023054"/>
    </source>
</evidence>
<dbReference type="GO" id="GO:0006954">
    <property type="term" value="P:inflammatory response"/>
    <property type="evidence" value="ECO:0007669"/>
    <property type="project" value="TreeGrafter"/>
</dbReference>
<organism evidence="6 7">
    <name type="scientific">Knipowitschia caucasica</name>
    <name type="common">Caucasian dwarf goby</name>
    <name type="synonym">Pomatoschistus caucasicus</name>
    <dbReference type="NCBI Taxonomy" id="637954"/>
    <lineage>
        <taxon>Eukaryota</taxon>
        <taxon>Metazoa</taxon>
        <taxon>Chordata</taxon>
        <taxon>Craniata</taxon>
        <taxon>Vertebrata</taxon>
        <taxon>Euteleostomi</taxon>
        <taxon>Actinopterygii</taxon>
        <taxon>Neopterygii</taxon>
        <taxon>Teleostei</taxon>
        <taxon>Neoteleostei</taxon>
        <taxon>Acanthomorphata</taxon>
        <taxon>Gobiaria</taxon>
        <taxon>Gobiiformes</taxon>
        <taxon>Gobioidei</taxon>
        <taxon>Gobiidae</taxon>
        <taxon>Gobiinae</taxon>
        <taxon>Knipowitschia</taxon>
    </lineage>
</organism>
<name>A0AAV2LJC7_KNICA</name>
<evidence type="ECO:0000256" key="2">
    <source>
        <dbReference type="ARBA" id="ARBA00022490"/>
    </source>
</evidence>
<evidence type="ECO:0000256" key="1">
    <source>
        <dbReference type="ARBA" id="ARBA00004496"/>
    </source>
</evidence>
<evidence type="ECO:0000313" key="7">
    <source>
        <dbReference type="Proteomes" id="UP001497482"/>
    </source>
</evidence>
<evidence type="ECO:0008006" key="8">
    <source>
        <dbReference type="Google" id="ProtNLM"/>
    </source>
</evidence>
<evidence type="ECO:0000256" key="5">
    <source>
        <dbReference type="SAM" id="MobiDB-lite"/>
    </source>
</evidence>
<dbReference type="GO" id="GO:0007346">
    <property type="term" value="P:regulation of mitotic cell cycle"/>
    <property type="evidence" value="ECO:0007669"/>
    <property type="project" value="TreeGrafter"/>
</dbReference>
<protein>
    <recommendedName>
        <fullName evidence="8">Actin filament-associated protein 1-like 2</fullName>
    </recommendedName>
</protein>
<dbReference type="GO" id="GO:0017124">
    <property type="term" value="F:SH3 domain binding"/>
    <property type="evidence" value="ECO:0007669"/>
    <property type="project" value="TreeGrafter"/>
</dbReference>
<evidence type="ECO:0000256" key="3">
    <source>
        <dbReference type="ARBA" id="ARBA00022737"/>
    </source>
</evidence>
<evidence type="ECO:0000313" key="6">
    <source>
        <dbReference type="EMBL" id="CAL1600360.1"/>
    </source>
</evidence>
<dbReference type="EMBL" id="OZ035845">
    <property type="protein sequence ID" value="CAL1600360.1"/>
    <property type="molecule type" value="Genomic_DNA"/>
</dbReference>
<keyword evidence="2" id="KW-0963">Cytoplasm</keyword>
<gene>
    <name evidence="6" type="ORF">KC01_LOCUS28456</name>
</gene>
<dbReference type="GO" id="GO:0045893">
    <property type="term" value="P:positive regulation of DNA-templated transcription"/>
    <property type="evidence" value="ECO:0007669"/>
    <property type="project" value="TreeGrafter"/>
</dbReference>
<dbReference type="GO" id="GO:0032757">
    <property type="term" value="P:positive regulation of interleukin-8 production"/>
    <property type="evidence" value="ECO:0007669"/>
    <property type="project" value="TreeGrafter"/>
</dbReference>
<dbReference type="PANTHER" id="PTHR14338:SF4">
    <property type="entry name" value="ACTIN FILAMENT-ASSOCIATED PROTEIN 1-LIKE 2"/>
    <property type="match status" value="1"/>
</dbReference>
<dbReference type="GO" id="GO:0045742">
    <property type="term" value="P:positive regulation of epidermal growth factor receptor signaling pathway"/>
    <property type="evidence" value="ECO:0007669"/>
    <property type="project" value="TreeGrafter"/>
</dbReference>
<dbReference type="Proteomes" id="UP001497482">
    <property type="component" value="Chromosome 23"/>
</dbReference>
<proteinExistence type="predicted"/>
<comment type="subcellular location">
    <subcellularLocation>
        <location evidence="1">Cytoplasm</location>
    </subcellularLocation>
</comment>
<accession>A0AAV2LJC7</accession>
<sequence length="103" mass="11293">MEKHKVLDRLLVELHRFLLILDKENLSGNATVQKSLLSDLLQSYRGNTGGDEEYIYMNKVLVGDSKDGAEGLVNGKSGKFSPVPQKTLPELPPPRAVSVCDVA</sequence>
<dbReference type="GO" id="GO:0032675">
    <property type="term" value="P:regulation of interleukin-6 production"/>
    <property type="evidence" value="ECO:0007669"/>
    <property type="project" value="TreeGrafter"/>
</dbReference>